<evidence type="ECO:0008006" key="5">
    <source>
        <dbReference type="Google" id="ProtNLM"/>
    </source>
</evidence>
<organism evidence="3 4">
    <name type="scientific">Aliiroseovarius pelagivivens</name>
    <dbReference type="NCBI Taxonomy" id="1639690"/>
    <lineage>
        <taxon>Bacteria</taxon>
        <taxon>Pseudomonadati</taxon>
        <taxon>Pseudomonadota</taxon>
        <taxon>Alphaproteobacteria</taxon>
        <taxon>Rhodobacterales</taxon>
        <taxon>Paracoccaceae</taxon>
        <taxon>Aliiroseovarius</taxon>
    </lineage>
</organism>
<evidence type="ECO:0000313" key="4">
    <source>
        <dbReference type="Proteomes" id="UP000244911"/>
    </source>
</evidence>
<dbReference type="InterPro" id="IPR036249">
    <property type="entry name" value="Thioredoxin-like_sf"/>
</dbReference>
<dbReference type="Pfam" id="PF03960">
    <property type="entry name" value="ArsC"/>
    <property type="match status" value="1"/>
</dbReference>
<sequence>MRIWGLKNCDTCRKAAKALEGAGRTLDYVDVRADGVSAADIARFFDTFGDALVNKRSTTWRGLSEDERAGDPVALLAQHPTLMKRPVIEADGQLTLGWDAKMQAKWLENGA</sequence>
<proteinExistence type="inferred from homology"/>
<accession>A0A2R8AL45</accession>
<dbReference type="OrthoDB" id="9803749at2"/>
<gene>
    <name evidence="3" type="ORF">ALP8811_01744</name>
</gene>
<dbReference type="EMBL" id="OMOI01000001">
    <property type="protein sequence ID" value="SPF76730.1"/>
    <property type="molecule type" value="Genomic_DNA"/>
</dbReference>
<dbReference type="PANTHER" id="PTHR30041">
    <property type="entry name" value="ARSENATE REDUCTASE"/>
    <property type="match status" value="1"/>
</dbReference>
<keyword evidence="4" id="KW-1185">Reference proteome</keyword>
<dbReference type="AlphaFoldDB" id="A0A2R8AL45"/>
<dbReference type="SUPFAM" id="SSF52833">
    <property type="entry name" value="Thioredoxin-like"/>
    <property type="match status" value="1"/>
</dbReference>
<comment type="similarity">
    <text evidence="1 2">Belongs to the ArsC family.</text>
</comment>
<dbReference type="Proteomes" id="UP000244911">
    <property type="component" value="Unassembled WGS sequence"/>
</dbReference>
<dbReference type="Gene3D" id="3.40.30.10">
    <property type="entry name" value="Glutaredoxin"/>
    <property type="match status" value="1"/>
</dbReference>
<evidence type="ECO:0000256" key="2">
    <source>
        <dbReference type="PROSITE-ProRule" id="PRU01282"/>
    </source>
</evidence>
<dbReference type="PROSITE" id="PS51353">
    <property type="entry name" value="ARSC"/>
    <property type="match status" value="1"/>
</dbReference>
<dbReference type="RefSeq" id="WP_108856707.1">
    <property type="nucleotide sequence ID" value="NZ_OMOI01000001.1"/>
</dbReference>
<evidence type="ECO:0000256" key="1">
    <source>
        <dbReference type="ARBA" id="ARBA00007198"/>
    </source>
</evidence>
<name>A0A2R8AL45_9RHOB</name>
<protein>
    <recommendedName>
        <fullName evidence="5">Regulatory protein Spx</fullName>
    </recommendedName>
</protein>
<reference evidence="3 4" key="1">
    <citation type="submission" date="2018-03" db="EMBL/GenBank/DDBJ databases">
        <authorList>
            <person name="Keele B.F."/>
        </authorList>
    </citation>
    <scope>NUCLEOTIDE SEQUENCE [LARGE SCALE GENOMIC DNA]</scope>
    <source>
        <strain evidence="3 4">CECT 8811</strain>
    </source>
</reference>
<dbReference type="PANTHER" id="PTHR30041:SF8">
    <property type="entry name" value="PROTEIN YFFB"/>
    <property type="match status" value="1"/>
</dbReference>
<dbReference type="InterPro" id="IPR006660">
    <property type="entry name" value="Arsenate_reductase-like"/>
</dbReference>
<evidence type="ECO:0000313" key="3">
    <source>
        <dbReference type="EMBL" id="SPF76730.1"/>
    </source>
</evidence>